<comment type="similarity">
    <text evidence="2 7">Belongs to the group II decarboxylase family.</text>
</comment>
<dbReference type="InterPro" id="IPR002129">
    <property type="entry name" value="PyrdxlP-dep_de-COase"/>
</dbReference>
<dbReference type="PANTHER" id="PTHR46101">
    <property type="match status" value="1"/>
</dbReference>
<evidence type="ECO:0000256" key="1">
    <source>
        <dbReference type="ARBA" id="ARBA00001933"/>
    </source>
</evidence>
<dbReference type="GO" id="GO:0030170">
    <property type="term" value="F:pyridoxal phosphate binding"/>
    <property type="evidence" value="ECO:0007669"/>
    <property type="project" value="InterPro"/>
</dbReference>
<keyword evidence="5 7" id="KW-0456">Lyase</keyword>
<keyword evidence="4 6" id="KW-0663">Pyridoxal phosphate</keyword>
<evidence type="ECO:0000256" key="6">
    <source>
        <dbReference type="PIRSR" id="PIRSR602129-50"/>
    </source>
</evidence>
<name>A0A919TFK6_9ACTN</name>
<sequence length="382" mass="41426">MAFRAPPGSEAVDHLPPTPTLHPGLVAILDRLTVAAPTNIGFPAAVDIDYRPLAPFLRYMINNVGSPAEDTTYPAHAKDLERDVLAWFATLFRAPAGWTGYMTSGGTEGTMSGLLHARTAYPRATIYASSSCHYSVPKICGLLGMPMVQIPAGPRGHLDCEILRREAARRRGQPAIVVATIGTTMTEAVDDVPRVHAALNAAGIRQRWIHADAALAGIPLALTGRHDFDLAPGGADSLSISGHKWWGTPIPCGVTLTRRPQHRPGQRVDYIGSRDTTITGSRAGLAALMLWHAITRHDPAGHRLRVDRARDAANYARRSLAVVGWECWRNPDALTVMLRPLPKPLRPRWPLPIEQGWSHLICMPGTGREQIDSLVKELGGCG</sequence>
<evidence type="ECO:0000313" key="9">
    <source>
        <dbReference type="Proteomes" id="UP000677082"/>
    </source>
</evidence>
<evidence type="ECO:0000256" key="3">
    <source>
        <dbReference type="ARBA" id="ARBA00022793"/>
    </source>
</evidence>
<dbReference type="Proteomes" id="UP000677082">
    <property type="component" value="Unassembled WGS sequence"/>
</dbReference>
<evidence type="ECO:0000256" key="4">
    <source>
        <dbReference type="ARBA" id="ARBA00022898"/>
    </source>
</evidence>
<dbReference type="InterPro" id="IPR015421">
    <property type="entry name" value="PyrdxlP-dep_Trfase_major"/>
</dbReference>
<dbReference type="GO" id="GO:0019752">
    <property type="term" value="P:carboxylic acid metabolic process"/>
    <property type="evidence" value="ECO:0007669"/>
    <property type="project" value="InterPro"/>
</dbReference>
<dbReference type="Pfam" id="PF00282">
    <property type="entry name" value="Pyridoxal_deC"/>
    <property type="match status" value="1"/>
</dbReference>
<evidence type="ECO:0000313" key="8">
    <source>
        <dbReference type="EMBL" id="GIM93209.1"/>
    </source>
</evidence>
<evidence type="ECO:0000256" key="5">
    <source>
        <dbReference type="ARBA" id="ARBA00023239"/>
    </source>
</evidence>
<dbReference type="AlphaFoldDB" id="A0A919TFK6"/>
<evidence type="ECO:0008006" key="10">
    <source>
        <dbReference type="Google" id="ProtNLM"/>
    </source>
</evidence>
<dbReference type="NCBIfam" id="NF002748">
    <property type="entry name" value="PRK02769.1"/>
    <property type="match status" value="1"/>
</dbReference>
<dbReference type="PANTHER" id="PTHR46101:SF2">
    <property type="entry name" value="SERINE DECARBOXYLASE"/>
    <property type="match status" value="1"/>
</dbReference>
<reference evidence="8 9" key="1">
    <citation type="submission" date="2021-03" db="EMBL/GenBank/DDBJ databases">
        <title>Whole genome shotgun sequence of Actinoplanes toevensis NBRC 105298.</title>
        <authorList>
            <person name="Komaki H."/>
            <person name="Tamura T."/>
        </authorList>
    </citation>
    <scope>NUCLEOTIDE SEQUENCE [LARGE SCALE GENOMIC DNA]</scope>
    <source>
        <strain evidence="8 9">NBRC 105298</strain>
    </source>
</reference>
<accession>A0A919TFK6</accession>
<dbReference type="Gene3D" id="3.40.640.10">
    <property type="entry name" value="Type I PLP-dependent aspartate aminotransferase-like (Major domain)"/>
    <property type="match status" value="1"/>
</dbReference>
<comment type="caution">
    <text evidence="8">The sequence shown here is derived from an EMBL/GenBank/DDBJ whole genome shotgun (WGS) entry which is preliminary data.</text>
</comment>
<dbReference type="InterPro" id="IPR015424">
    <property type="entry name" value="PyrdxlP-dep_Trfase"/>
</dbReference>
<dbReference type="SUPFAM" id="SSF53383">
    <property type="entry name" value="PLP-dependent transferases"/>
    <property type="match status" value="1"/>
</dbReference>
<comment type="cofactor">
    <cofactor evidence="1 6 7">
        <name>pyridoxal 5'-phosphate</name>
        <dbReference type="ChEBI" id="CHEBI:597326"/>
    </cofactor>
</comment>
<dbReference type="GO" id="GO:0004058">
    <property type="term" value="F:aromatic-L-amino-acid decarboxylase activity"/>
    <property type="evidence" value="ECO:0007669"/>
    <property type="project" value="UniProtKB-ARBA"/>
</dbReference>
<organism evidence="8 9">
    <name type="scientific">Paractinoplanes toevensis</name>
    <dbReference type="NCBI Taxonomy" id="571911"/>
    <lineage>
        <taxon>Bacteria</taxon>
        <taxon>Bacillati</taxon>
        <taxon>Actinomycetota</taxon>
        <taxon>Actinomycetes</taxon>
        <taxon>Micromonosporales</taxon>
        <taxon>Micromonosporaceae</taxon>
        <taxon>Paractinoplanes</taxon>
    </lineage>
</organism>
<feature type="modified residue" description="N6-(pyridoxal phosphate)lysine" evidence="6">
    <location>
        <position position="244"/>
    </location>
</feature>
<evidence type="ECO:0000256" key="2">
    <source>
        <dbReference type="ARBA" id="ARBA00009533"/>
    </source>
</evidence>
<keyword evidence="3" id="KW-0210">Decarboxylase</keyword>
<dbReference type="InterPro" id="IPR051151">
    <property type="entry name" value="Group_II_Decarboxylase"/>
</dbReference>
<keyword evidence="9" id="KW-1185">Reference proteome</keyword>
<protein>
    <recommendedName>
        <fullName evidence="10">Histidine decarboxylase</fullName>
    </recommendedName>
</protein>
<evidence type="ECO:0000256" key="7">
    <source>
        <dbReference type="RuleBase" id="RU000382"/>
    </source>
</evidence>
<dbReference type="EMBL" id="BOQN01000064">
    <property type="protein sequence ID" value="GIM93209.1"/>
    <property type="molecule type" value="Genomic_DNA"/>
</dbReference>
<gene>
    <name evidence="8" type="ORF">Ato02nite_050020</name>
</gene>
<proteinExistence type="inferred from homology"/>